<dbReference type="Proteomes" id="UP000053433">
    <property type="component" value="Unassembled WGS sequence"/>
</dbReference>
<comment type="caution">
    <text evidence="9">The sequence shown here is derived from an EMBL/GenBank/DDBJ whole genome shotgun (WGS) entry which is preliminary data.</text>
</comment>
<gene>
    <name evidence="9" type="ORF">ASJ35_14035</name>
</gene>
<evidence type="ECO:0000313" key="10">
    <source>
        <dbReference type="Proteomes" id="UP000053433"/>
    </source>
</evidence>
<dbReference type="RefSeq" id="WP_058723572.1">
    <property type="nucleotide sequence ID" value="NZ_LMUA01000022.1"/>
</dbReference>
<accession>A0A0W7TNM6</accession>
<evidence type="ECO:0000256" key="7">
    <source>
        <dbReference type="SAM" id="Phobius"/>
    </source>
</evidence>
<evidence type="ECO:0000256" key="6">
    <source>
        <dbReference type="ARBA" id="ARBA00023136"/>
    </source>
</evidence>
<dbReference type="Pfam" id="PF02397">
    <property type="entry name" value="Bac_transf"/>
    <property type="match status" value="1"/>
</dbReference>
<feature type="transmembrane region" description="Helical" evidence="7">
    <location>
        <begin position="77"/>
        <end position="100"/>
    </location>
</feature>
<evidence type="ECO:0000256" key="1">
    <source>
        <dbReference type="ARBA" id="ARBA00004141"/>
    </source>
</evidence>
<organism evidence="9 10">
    <name type="scientific">Ruthenibacterium lactatiformans</name>
    <dbReference type="NCBI Taxonomy" id="1550024"/>
    <lineage>
        <taxon>Bacteria</taxon>
        <taxon>Bacillati</taxon>
        <taxon>Bacillota</taxon>
        <taxon>Clostridia</taxon>
        <taxon>Eubacteriales</taxon>
        <taxon>Oscillospiraceae</taxon>
        <taxon>Ruthenibacterium</taxon>
    </lineage>
</organism>
<evidence type="ECO:0000256" key="5">
    <source>
        <dbReference type="ARBA" id="ARBA00022989"/>
    </source>
</evidence>
<sequence length="461" mass="52443">MNKFKHDILLRIVKSINIVLITIPFAVCWFFYYADHVVSPFYSKGNWLVILLFLVFYITFGRIYDAFLISIYSVAEIMYSQILSAMLSDGVMYVIICLLSKGFPNLLPGILAIAGQLVLSVLWARGARRWYFRTFEPQPTAIIYDERRGISRLIEEHGLKNKYDVQYAVSVDECLENIEMLANMSTVFLSGIHSHERNIIIKYCVANDINAFVIPRVGDTLMSGAHPFHMFHLPMLRLQRYAASPEYLFIKRALDIAFSTIALIVSSPVFVITAIAIKAVDGGPVFYRQRRLTKDGKLFDVLKFRSMRVDAEKDGVARLSTGENDDRITPIGRIIRKCRIDELPQLICILSGDMSIVGPRPERPEIAMEYEKELPEFALRLQAKAGLTGYAQVYGKYNTTPYDKLQMDLMYIAHPSIIEDFKIVFATVKILFMPESTEGIAEGATTALGHEKTNHNDRMTV</sequence>
<dbReference type="GO" id="GO:0016020">
    <property type="term" value="C:membrane"/>
    <property type="evidence" value="ECO:0007669"/>
    <property type="project" value="UniProtKB-SubCell"/>
</dbReference>
<keyword evidence="3" id="KW-0808">Transferase</keyword>
<keyword evidence="5 7" id="KW-1133">Transmembrane helix</keyword>
<dbReference type="AlphaFoldDB" id="A0A0W7TNM6"/>
<comment type="similarity">
    <text evidence="2">Belongs to the bacterial sugar transferase family.</text>
</comment>
<dbReference type="EMBL" id="LMUA01000022">
    <property type="protein sequence ID" value="KUE75427.1"/>
    <property type="molecule type" value="Genomic_DNA"/>
</dbReference>
<dbReference type="PANTHER" id="PTHR30576">
    <property type="entry name" value="COLANIC BIOSYNTHESIS UDP-GLUCOSE LIPID CARRIER TRANSFERASE"/>
    <property type="match status" value="1"/>
</dbReference>
<keyword evidence="4 7" id="KW-0812">Transmembrane</keyword>
<protein>
    <submittedName>
        <fullName evidence="9">Polyprenyl glycosylphosphotransferase</fullName>
    </submittedName>
</protein>
<proteinExistence type="inferred from homology"/>
<feature type="domain" description="Bacterial sugar transferase" evidence="8">
    <location>
        <begin position="251"/>
        <end position="432"/>
    </location>
</feature>
<dbReference type="InterPro" id="IPR003362">
    <property type="entry name" value="Bact_transf"/>
</dbReference>
<evidence type="ECO:0000256" key="4">
    <source>
        <dbReference type="ARBA" id="ARBA00022692"/>
    </source>
</evidence>
<feature type="transmembrane region" description="Helical" evidence="7">
    <location>
        <begin position="12"/>
        <end position="34"/>
    </location>
</feature>
<feature type="transmembrane region" description="Helical" evidence="7">
    <location>
        <begin position="256"/>
        <end position="277"/>
    </location>
</feature>
<name>A0A0W7TNM6_9FIRM</name>
<dbReference type="NCBIfam" id="TIGR03025">
    <property type="entry name" value="EPS_sugtrans"/>
    <property type="match status" value="1"/>
</dbReference>
<dbReference type="PANTHER" id="PTHR30576:SF0">
    <property type="entry name" value="UNDECAPRENYL-PHOSPHATE N-ACETYLGALACTOSAMINYL 1-PHOSPHATE TRANSFERASE-RELATED"/>
    <property type="match status" value="1"/>
</dbReference>
<dbReference type="InterPro" id="IPR017475">
    <property type="entry name" value="EPS_sugar_tfrase"/>
</dbReference>
<feature type="transmembrane region" description="Helical" evidence="7">
    <location>
        <begin position="106"/>
        <end position="124"/>
    </location>
</feature>
<evidence type="ECO:0000256" key="2">
    <source>
        <dbReference type="ARBA" id="ARBA00006464"/>
    </source>
</evidence>
<feature type="transmembrane region" description="Helical" evidence="7">
    <location>
        <begin position="46"/>
        <end position="65"/>
    </location>
</feature>
<comment type="subcellular location">
    <subcellularLocation>
        <location evidence="1">Membrane</location>
        <topology evidence="1">Multi-pass membrane protein</topology>
    </subcellularLocation>
</comment>
<evidence type="ECO:0000259" key="8">
    <source>
        <dbReference type="Pfam" id="PF02397"/>
    </source>
</evidence>
<reference evidence="9 10" key="1">
    <citation type="submission" date="2015-10" db="EMBL/GenBank/DDBJ databases">
        <title>A novel member of the family Ruminococcaceae isolated from human faeces.</title>
        <authorList>
            <person name="Shkoporov A.N."/>
            <person name="Chaplin A.V."/>
            <person name="Motuzova O.V."/>
            <person name="Kafarskaia L.I."/>
            <person name="Efimov B.A."/>
        </authorList>
    </citation>
    <scope>NUCLEOTIDE SEQUENCE [LARGE SCALE GENOMIC DNA]</scope>
    <source>
        <strain evidence="9 10">668</strain>
    </source>
</reference>
<dbReference type="GO" id="GO:0016780">
    <property type="term" value="F:phosphotransferase activity, for other substituted phosphate groups"/>
    <property type="evidence" value="ECO:0007669"/>
    <property type="project" value="TreeGrafter"/>
</dbReference>
<keyword evidence="6 7" id="KW-0472">Membrane</keyword>
<evidence type="ECO:0000256" key="3">
    <source>
        <dbReference type="ARBA" id="ARBA00022679"/>
    </source>
</evidence>
<evidence type="ECO:0000313" key="9">
    <source>
        <dbReference type="EMBL" id="KUE75427.1"/>
    </source>
</evidence>